<evidence type="ECO:0000313" key="8">
    <source>
        <dbReference type="EMBL" id="KAK6176568.1"/>
    </source>
</evidence>
<dbReference type="Proteomes" id="UP001347796">
    <property type="component" value="Unassembled WGS sequence"/>
</dbReference>
<evidence type="ECO:0000256" key="1">
    <source>
        <dbReference type="ARBA" id="ARBA00009915"/>
    </source>
</evidence>
<evidence type="ECO:0000256" key="2">
    <source>
        <dbReference type="ARBA" id="ARBA00022670"/>
    </source>
</evidence>
<keyword evidence="5 6" id="KW-0482">Metalloprotease</keyword>
<protein>
    <recommendedName>
        <fullName evidence="6">Mitochondrial inner membrane protease ATP23</fullName>
        <ecNumber evidence="6">3.4.24.-</ecNumber>
    </recommendedName>
</protein>
<dbReference type="GO" id="GO:0004222">
    <property type="term" value="F:metalloendopeptidase activity"/>
    <property type="evidence" value="ECO:0007669"/>
    <property type="project" value="InterPro"/>
</dbReference>
<keyword evidence="2 6" id="KW-0645">Protease</keyword>
<dbReference type="GO" id="GO:0005739">
    <property type="term" value="C:mitochondrion"/>
    <property type="evidence" value="ECO:0007669"/>
    <property type="project" value="GOC"/>
</dbReference>
<dbReference type="PANTHER" id="PTHR21711">
    <property type="entry name" value="MITOCHONDRIAL INNER MEMBRANE PROTEASE"/>
    <property type="match status" value="1"/>
</dbReference>
<dbReference type="GO" id="GO:0033615">
    <property type="term" value="P:mitochondrial proton-transporting ATP synthase complex assembly"/>
    <property type="evidence" value="ECO:0007669"/>
    <property type="project" value="TreeGrafter"/>
</dbReference>
<evidence type="ECO:0000256" key="3">
    <source>
        <dbReference type="ARBA" id="ARBA00022723"/>
    </source>
</evidence>
<sequence>MSKPKDENSARGYDYENENNNTKSSTGIDTKDEDYGYYFYPEREGAKPKTFYDRLWSTDSSRDWKCESNVLWCIRRNPMVKLLMRAMKSHGCEINLRRHISCEDCLERVNGGFDPVKNQVVICQNNTGKRSICCNVLAHEFTHMFDYCRAKVDFKNIEHLACTEIRAANLMHCSFAAAFASGDATPFNYKQQHATCVKAKALHSILMVRNVTPEEGIEAVNKVFDKCYKDLEPVGRRSRRNSRDPDCALVEGTFYGYI</sequence>
<comment type="caution">
    <text evidence="8">The sequence shown here is derived from an EMBL/GenBank/DDBJ whole genome shotgun (WGS) entry which is preliminary data.</text>
</comment>
<dbReference type="InterPro" id="IPR019165">
    <property type="entry name" value="Peptidase_M76_ATP23"/>
</dbReference>
<name>A0AAN8JIS8_PATCE</name>
<dbReference type="AlphaFoldDB" id="A0AAN8JIS8"/>
<dbReference type="PANTHER" id="PTHR21711:SF0">
    <property type="entry name" value="MITOCHONDRIAL INNER MEMBRANE PROTEASE ATP23 HOMOLOG"/>
    <property type="match status" value="1"/>
</dbReference>
<dbReference type="GO" id="GO:0046872">
    <property type="term" value="F:metal ion binding"/>
    <property type="evidence" value="ECO:0007669"/>
    <property type="project" value="UniProtKB-KW"/>
</dbReference>
<keyword evidence="3 6" id="KW-0479">Metal-binding</keyword>
<dbReference type="EC" id="3.4.24.-" evidence="6"/>
<gene>
    <name evidence="8" type="ORF">SNE40_014829</name>
</gene>
<reference evidence="8 9" key="1">
    <citation type="submission" date="2024-01" db="EMBL/GenBank/DDBJ databases">
        <title>The genome of the rayed Mediterranean limpet Patella caerulea (Linnaeus, 1758).</title>
        <authorList>
            <person name="Anh-Thu Weber A."/>
            <person name="Halstead-Nussloch G."/>
        </authorList>
    </citation>
    <scope>NUCLEOTIDE SEQUENCE [LARGE SCALE GENOMIC DNA]</scope>
    <source>
        <strain evidence="8">AATW-2023a</strain>
        <tissue evidence="8">Whole specimen</tissue>
    </source>
</reference>
<feature type="compositionally biased region" description="Polar residues" evidence="7">
    <location>
        <begin position="18"/>
        <end position="28"/>
    </location>
</feature>
<evidence type="ECO:0000256" key="4">
    <source>
        <dbReference type="ARBA" id="ARBA00022801"/>
    </source>
</evidence>
<dbReference type="EMBL" id="JAZGQO010000010">
    <property type="protein sequence ID" value="KAK6176568.1"/>
    <property type="molecule type" value="Genomic_DNA"/>
</dbReference>
<keyword evidence="4 6" id="KW-0378">Hydrolase</keyword>
<keyword evidence="9" id="KW-1185">Reference proteome</keyword>
<dbReference type="Pfam" id="PF09768">
    <property type="entry name" value="Peptidase_M76"/>
    <property type="match status" value="1"/>
</dbReference>
<accession>A0AAN8JIS8</accession>
<dbReference type="GO" id="GO:0034982">
    <property type="term" value="P:mitochondrial protein processing"/>
    <property type="evidence" value="ECO:0007669"/>
    <property type="project" value="TreeGrafter"/>
</dbReference>
<feature type="region of interest" description="Disordered" evidence="7">
    <location>
        <begin position="1"/>
        <end position="29"/>
    </location>
</feature>
<evidence type="ECO:0000256" key="5">
    <source>
        <dbReference type="ARBA" id="ARBA00023049"/>
    </source>
</evidence>
<proteinExistence type="inferred from homology"/>
<evidence type="ECO:0000313" key="9">
    <source>
        <dbReference type="Proteomes" id="UP001347796"/>
    </source>
</evidence>
<evidence type="ECO:0000256" key="6">
    <source>
        <dbReference type="RuleBase" id="RU364057"/>
    </source>
</evidence>
<evidence type="ECO:0000256" key="7">
    <source>
        <dbReference type="SAM" id="MobiDB-lite"/>
    </source>
</evidence>
<comment type="similarity">
    <text evidence="1 6">Belongs to the peptidase M76 family.</text>
</comment>
<organism evidence="8 9">
    <name type="scientific">Patella caerulea</name>
    <name type="common">Rayed Mediterranean limpet</name>
    <dbReference type="NCBI Taxonomy" id="87958"/>
    <lineage>
        <taxon>Eukaryota</taxon>
        <taxon>Metazoa</taxon>
        <taxon>Spiralia</taxon>
        <taxon>Lophotrochozoa</taxon>
        <taxon>Mollusca</taxon>
        <taxon>Gastropoda</taxon>
        <taxon>Patellogastropoda</taxon>
        <taxon>Patelloidea</taxon>
        <taxon>Patellidae</taxon>
        <taxon>Patella</taxon>
    </lineage>
</organism>